<evidence type="ECO:0000313" key="2">
    <source>
        <dbReference type="Proteomes" id="UP000192756"/>
    </source>
</evidence>
<dbReference type="AlphaFoldDB" id="A0A1W1ZDJ8"/>
<organism evidence="1 2">
    <name type="scientific">Pedobacter africanus</name>
    <dbReference type="NCBI Taxonomy" id="151894"/>
    <lineage>
        <taxon>Bacteria</taxon>
        <taxon>Pseudomonadati</taxon>
        <taxon>Bacteroidota</taxon>
        <taxon>Sphingobacteriia</taxon>
        <taxon>Sphingobacteriales</taxon>
        <taxon>Sphingobacteriaceae</taxon>
        <taxon>Pedobacter</taxon>
    </lineage>
</organism>
<reference evidence="2" key="1">
    <citation type="submission" date="2017-04" db="EMBL/GenBank/DDBJ databases">
        <authorList>
            <person name="Varghese N."/>
            <person name="Submissions S."/>
        </authorList>
    </citation>
    <scope>NUCLEOTIDE SEQUENCE [LARGE SCALE GENOMIC DNA]</scope>
    <source>
        <strain evidence="2">DSM 12126</strain>
    </source>
</reference>
<dbReference type="EMBL" id="FWXT01000001">
    <property type="protein sequence ID" value="SMC46464.1"/>
    <property type="molecule type" value="Genomic_DNA"/>
</dbReference>
<dbReference type="Proteomes" id="UP000192756">
    <property type="component" value="Unassembled WGS sequence"/>
</dbReference>
<sequence length="133" mass="15316">MITVQACPVFLKTSTKTEPLKLVFLTARNTSLSLKFHIFLHFAFNIKDQEHIMSKYQQEWKKAIQKHIKLKWKVKTSGGDIMIRVPAETDMEKLESNFPDLMAPIAPTILSPKTRLTMYVGNSDQADFKFILS</sequence>
<evidence type="ECO:0000313" key="1">
    <source>
        <dbReference type="EMBL" id="SMC46464.1"/>
    </source>
</evidence>
<gene>
    <name evidence="1" type="ORF">SAMN04488524_0625</name>
</gene>
<name>A0A1W1ZDJ8_9SPHI</name>
<accession>A0A1W1ZDJ8</accession>
<dbReference type="STRING" id="151894.SAMN04488524_0625"/>
<proteinExistence type="predicted"/>
<keyword evidence="2" id="KW-1185">Reference proteome</keyword>
<protein>
    <submittedName>
        <fullName evidence="1">Uncharacterized protein</fullName>
    </submittedName>
</protein>